<feature type="region of interest" description="Disordered" evidence="2">
    <location>
        <begin position="1"/>
        <end position="62"/>
    </location>
</feature>
<feature type="region of interest" description="Disordered" evidence="2">
    <location>
        <begin position="125"/>
        <end position="270"/>
    </location>
</feature>
<accession>A0A5N3V9H3</accession>
<dbReference type="PANTHER" id="PTHR15268:SF17">
    <property type="entry name" value="BCLAF1 AND THRAP3 FAMILY MEMBER 3"/>
    <property type="match status" value="1"/>
</dbReference>
<evidence type="ECO:0000256" key="1">
    <source>
        <dbReference type="ARBA" id="ARBA00006481"/>
    </source>
</evidence>
<feature type="compositionally biased region" description="Polar residues" evidence="2">
    <location>
        <begin position="1"/>
        <end position="10"/>
    </location>
</feature>
<sequence length="546" mass="64992">MRKINQSPFLSLSPVPRSSEHHKQRYEHYGYDYRKDPKRPITWRMDSEKHGQSKPRISSRENIYYRSYEHRSPSPSIRGISSEKFYTYKPPQVYLPERDDSNRRAQHMPRHSEGIFYKEHQRSCYPQKAQGRYIPDDHRNRGSGKGGTPPVRSTTDSFRFEGHWHEDEPRHQRIQDEKYSQSLRRGSEDFEKRSSFQRRYPEDHDFRKYGHTSKRPQDMERYENREPARSPQWKSRHFSAPYQEKKDQRNFETQTHRYAPREFPETSSAAKVSCDSRHKYWKTSDGDKDFYDERAQKYPKEEDRKLGSQKYPVNRESSCSYAGRGRETEGGQVRESSKPSKKDCAALTHSDKSDVDSRSCKNTRKDKIKKERAGSRESNSSCDQLDNSDSDLKPSFVFLRKKSLTVKVDVKQTQDTSRVYSVFRVHQVKGCFWCAGHSMELVLFMNLHVFMFSYFLSPQIVMDHVDLVHLCSHLFFKKSKIYLFLSLYPWGCKRVRHDLVTKRQHSISYNILQLTFYSTSVITSVHLSFHLNFSLHFKVKCRRYKY</sequence>
<evidence type="ECO:0000313" key="4">
    <source>
        <dbReference type="Proteomes" id="UP000326062"/>
    </source>
</evidence>
<dbReference type="PANTHER" id="PTHR15268">
    <property type="entry name" value="THRAP3/BCLAF1"/>
    <property type="match status" value="1"/>
</dbReference>
<dbReference type="Proteomes" id="UP000326062">
    <property type="component" value="Unassembled WGS sequence"/>
</dbReference>
<dbReference type="GO" id="GO:0045944">
    <property type="term" value="P:positive regulation of transcription by RNA polymerase II"/>
    <property type="evidence" value="ECO:0007669"/>
    <property type="project" value="TreeGrafter"/>
</dbReference>
<evidence type="ECO:0000256" key="2">
    <source>
        <dbReference type="SAM" id="MobiDB-lite"/>
    </source>
</evidence>
<proteinExistence type="inferred from homology"/>
<feature type="non-terminal residue" evidence="3">
    <location>
        <position position="546"/>
    </location>
</feature>
<feature type="region of interest" description="Disordered" evidence="2">
    <location>
        <begin position="296"/>
        <end position="387"/>
    </location>
</feature>
<feature type="compositionally biased region" description="Polar residues" evidence="2">
    <location>
        <begin position="376"/>
        <end position="387"/>
    </location>
</feature>
<feature type="compositionally biased region" description="Basic and acidic residues" evidence="2">
    <location>
        <begin position="158"/>
        <end position="208"/>
    </location>
</feature>
<dbReference type="GO" id="GO:0003677">
    <property type="term" value="F:DNA binding"/>
    <property type="evidence" value="ECO:0007669"/>
    <property type="project" value="TreeGrafter"/>
</dbReference>
<feature type="compositionally biased region" description="Basic and acidic residues" evidence="2">
    <location>
        <begin position="296"/>
        <end position="306"/>
    </location>
</feature>
<dbReference type="InterPro" id="IPR029199">
    <property type="entry name" value="THRAP3_BCLAF1"/>
</dbReference>
<evidence type="ECO:0000313" key="3">
    <source>
        <dbReference type="EMBL" id="KAB0345874.1"/>
    </source>
</evidence>
<dbReference type="EMBL" id="VCEB01003046">
    <property type="protein sequence ID" value="KAB0345874.1"/>
    <property type="molecule type" value="Genomic_DNA"/>
</dbReference>
<feature type="compositionally biased region" description="Basic and acidic residues" evidence="2">
    <location>
        <begin position="215"/>
        <end position="228"/>
    </location>
</feature>
<comment type="similarity">
    <text evidence="1">Belongs to the BCLAF1/THRAP3 family.</text>
</comment>
<name>A0A5N3V9H3_MUNRE</name>
<comment type="caution">
    <text evidence="3">The sequence shown here is derived from an EMBL/GenBank/DDBJ whole genome shotgun (WGS) entry which is preliminary data.</text>
</comment>
<feature type="compositionally biased region" description="Basic and acidic residues" evidence="2">
    <location>
        <begin position="335"/>
        <end position="375"/>
    </location>
</feature>
<dbReference type="Pfam" id="PF15440">
    <property type="entry name" value="THRAP3_BCLAF1"/>
    <property type="match status" value="1"/>
</dbReference>
<keyword evidence="4" id="KW-1185">Reference proteome</keyword>
<reference evidence="3 4" key="1">
    <citation type="submission" date="2019-06" db="EMBL/GenBank/DDBJ databases">
        <title>Discovery of a novel chromosome fission-fusion reversal in muntjac.</title>
        <authorList>
            <person name="Mudd A.B."/>
            <person name="Bredeson J.V."/>
            <person name="Baum R."/>
            <person name="Hockemeyer D."/>
            <person name="Rokhsar D.S."/>
        </authorList>
    </citation>
    <scope>NUCLEOTIDE SEQUENCE [LARGE SCALE GENOMIC DNA]</scope>
    <source>
        <strain evidence="3">UCam_UCB_Mr</strain>
        <tissue evidence="3">Fibroblast cell line</tissue>
    </source>
</reference>
<organism evidence="3 4">
    <name type="scientific">Muntiacus reevesi</name>
    <name type="common">Reeves' muntjac</name>
    <name type="synonym">Cervus reevesi</name>
    <dbReference type="NCBI Taxonomy" id="9886"/>
    <lineage>
        <taxon>Eukaryota</taxon>
        <taxon>Metazoa</taxon>
        <taxon>Chordata</taxon>
        <taxon>Craniata</taxon>
        <taxon>Vertebrata</taxon>
        <taxon>Euteleostomi</taxon>
        <taxon>Mammalia</taxon>
        <taxon>Eutheria</taxon>
        <taxon>Laurasiatheria</taxon>
        <taxon>Artiodactyla</taxon>
        <taxon>Ruminantia</taxon>
        <taxon>Pecora</taxon>
        <taxon>Cervidae</taxon>
        <taxon>Muntiacinae</taxon>
        <taxon>Muntiacus</taxon>
    </lineage>
</organism>
<gene>
    <name evidence="3" type="ORF">FD755_024466</name>
</gene>
<dbReference type="GO" id="GO:0016592">
    <property type="term" value="C:mediator complex"/>
    <property type="evidence" value="ECO:0007669"/>
    <property type="project" value="TreeGrafter"/>
</dbReference>
<protein>
    <recommendedName>
        <fullName evidence="5">BCLAF1 and THRAP3 family member 3</fullName>
    </recommendedName>
</protein>
<dbReference type="AlphaFoldDB" id="A0A5N3V9H3"/>
<evidence type="ECO:0008006" key="5">
    <source>
        <dbReference type="Google" id="ProtNLM"/>
    </source>
</evidence>
<dbReference type="GO" id="GO:0003712">
    <property type="term" value="F:transcription coregulator activity"/>
    <property type="evidence" value="ECO:0007669"/>
    <property type="project" value="TreeGrafter"/>
</dbReference>
<feature type="compositionally biased region" description="Basic and acidic residues" evidence="2">
    <location>
        <begin position="18"/>
        <end position="51"/>
    </location>
</feature>